<keyword evidence="1" id="KW-0472">Membrane</keyword>
<evidence type="ECO:0000313" key="2">
    <source>
        <dbReference type="EMBL" id="KAK7295740.1"/>
    </source>
</evidence>
<keyword evidence="1" id="KW-0812">Transmembrane</keyword>
<organism evidence="2 3">
    <name type="scientific">Clitoria ternatea</name>
    <name type="common">Butterfly pea</name>
    <dbReference type="NCBI Taxonomy" id="43366"/>
    <lineage>
        <taxon>Eukaryota</taxon>
        <taxon>Viridiplantae</taxon>
        <taxon>Streptophyta</taxon>
        <taxon>Embryophyta</taxon>
        <taxon>Tracheophyta</taxon>
        <taxon>Spermatophyta</taxon>
        <taxon>Magnoliopsida</taxon>
        <taxon>eudicotyledons</taxon>
        <taxon>Gunneridae</taxon>
        <taxon>Pentapetalae</taxon>
        <taxon>rosids</taxon>
        <taxon>fabids</taxon>
        <taxon>Fabales</taxon>
        <taxon>Fabaceae</taxon>
        <taxon>Papilionoideae</taxon>
        <taxon>50 kb inversion clade</taxon>
        <taxon>NPAAA clade</taxon>
        <taxon>indigoferoid/millettioid clade</taxon>
        <taxon>Phaseoleae</taxon>
        <taxon>Clitoria</taxon>
    </lineage>
</organism>
<accession>A0AAN9JB75</accession>
<reference evidence="2 3" key="1">
    <citation type="submission" date="2024-01" db="EMBL/GenBank/DDBJ databases">
        <title>The genomes of 5 underutilized Papilionoideae crops provide insights into root nodulation and disease resistance.</title>
        <authorList>
            <person name="Yuan L."/>
        </authorList>
    </citation>
    <scope>NUCLEOTIDE SEQUENCE [LARGE SCALE GENOMIC DNA]</scope>
    <source>
        <strain evidence="2">LY-2023</strain>
        <tissue evidence="2">Leaf</tissue>
    </source>
</reference>
<keyword evidence="3" id="KW-1185">Reference proteome</keyword>
<protein>
    <submittedName>
        <fullName evidence="2">Uncharacterized protein</fullName>
    </submittedName>
</protein>
<sequence length="84" mass="9900">MSHYTSPAPFILSSFSEGIAFAIFWVFISQRNHFSICHSISSPFRSKGQFFFVFFFFFLFPFLFSNQTLINFAIPHIFWQPNSP</sequence>
<evidence type="ECO:0000313" key="3">
    <source>
        <dbReference type="Proteomes" id="UP001359559"/>
    </source>
</evidence>
<keyword evidence="1" id="KW-1133">Transmembrane helix</keyword>
<dbReference type="Proteomes" id="UP001359559">
    <property type="component" value="Unassembled WGS sequence"/>
</dbReference>
<feature type="transmembrane region" description="Helical" evidence="1">
    <location>
        <begin position="6"/>
        <end position="28"/>
    </location>
</feature>
<evidence type="ECO:0000256" key="1">
    <source>
        <dbReference type="SAM" id="Phobius"/>
    </source>
</evidence>
<name>A0AAN9JB75_CLITE</name>
<dbReference type="EMBL" id="JAYKXN010000004">
    <property type="protein sequence ID" value="KAK7295740.1"/>
    <property type="molecule type" value="Genomic_DNA"/>
</dbReference>
<dbReference type="AlphaFoldDB" id="A0AAN9JB75"/>
<feature type="transmembrane region" description="Helical" evidence="1">
    <location>
        <begin position="49"/>
        <end position="74"/>
    </location>
</feature>
<proteinExistence type="predicted"/>
<comment type="caution">
    <text evidence="2">The sequence shown here is derived from an EMBL/GenBank/DDBJ whole genome shotgun (WGS) entry which is preliminary data.</text>
</comment>
<gene>
    <name evidence="2" type="ORF">RJT34_18652</name>
</gene>